<evidence type="ECO:0000313" key="2">
    <source>
        <dbReference type="EMBL" id="QPQ54662.1"/>
    </source>
</evidence>
<proteinExistence type="predicted"/>
<feature type="transmembrane region" description="Helical" evidence="1">
    <location>
        <begin position="214"/>
        <end position="239"/>
    </location>
</feature>
<gene>
    <name evidence="2" type="ORF">IC614_10050</name>
</gene>
<reference evidence="2 3" key="1">
    <citation type="submission" date="2020-11" db="EMBL/GenBank/DDBJ databases">
        <title>Genome seq and assembly of Sphingosinicella sp.</title>
        <authorList>
            <person name="Chhetri G."/>
        </authorList>
    </citation>
    <scope>NUCLEOTIDE SEQUENCE [LARGE SCALE GENOMIC DNA]</scope>
    <source>
        <strain evidence="2 3">UDD2</strain>
    </source>
</reference>
<dbReference type="AlphaFoldDB" id="A0A7T2GJ27"/>
<feature type="transmembrane region" description="Helical" evidence="1">
    <location>
        <begin position="303"/>
        <end position="324"/>
    </location>
</feature>
<feature type="transmembrane region" description="Helical" evidence="1">
    <location>
        <begin position="28"/>
        <end position="49"/>
    </location>
</feature>
<name>A0A7T2GJ27_9SPHN</name>
<evidence type="ECO:0000313" key="3">
    <source>
        <dbReference type="Proteomes" id="UP000594873"/>
    </source>
</evidence>
<evidence type="ECO:0000256" key="1">
    <source>
        <dbReference type="SAM" id="Phobius"/>
    </source>
</evidence>
<organism evidence="2 3">
    <name type="scientific">Allosphingosinicella flava</name>
    <dbReference type="NCBI Taxonomy" id="2771430"/>
    <lineage>
        <taxon>Bacteria</taxon>
        <taxon>Pseudomonadati</taxon>
        <taxon>Pseudomonadota</taxon>
        <taxon>Alphaproteobacteria</taxon>
        <taxon>Sphingomonadales</taxon>
        <taxon>Sphingomonadaceae</taxon>
        <taxon>Allosphingosinicella</taxon>
    </lineage>
</organism>
<dbReference type="InterPro" id="IPR010295">
    <property type="entry name" value="DUF898"/>
</dbReference>
<dbReference type="EMBL" id="CP065592">
    <property type="protein sequence ID" value="QPQ54662.1"/>
    <property type="molecule type" value="Genomic_DNA"/>
</dbReference>
<dbReference type="Pfam" id="PF05987">
    <property type="entry name" value="DUF898"/>
    <property type="match status" value="1"/>
</dbReference>
<feature type="transmembrane region" description="Helical" evidence="1">
    <location>
        <begin position="109"/>
        <end position="127"/>
    </location>
</feature>
<keyword evidence="1" id="KW-1133">Transmembrane helix</keyword>
<keyword evidence="1" id="KW-0472">Membrane</keyword>
<feature type="transmembrane region" description="Helical" evidence="1">
    <location>
        <begin position="166"/>
        <end position="185"/>
    </location>
</feature>
<dbReference type="Proteomes" id="UP000594873">
    <property type="component" value="Chromosome"/>
</dbReference>
<accession>A0A7T2GJ27</accession>
<keyword evidence="1" id="KW-0812">Transmembrane</keyword>
<dbReference type="RefSeq" id="WP_200971253.1">
    <property type="nucleotide sequence ID" value="NZ_CP065592.1"/>
</dbReference>
<dbReference type="KEGG" id="sflv:IC614_10050"/>
<protein>
    <submittedName>
        <fullName evidence="2">DUF898 domain-containing protein</fullName>
    </submittedName>
</protein>
<feature type="transmembrane region" description="Helical" evidence="1">
    <location>
        <begin position="79"/>
        <end position="103"/>
    </location>
</feature>
<sequence>MNSAEGQIDAASDRPVSSFAFTGTWREFLPIALTNLALTIVTLGIYRFWAKARERRYLWSRTRFIDDTFEWTGTGKEMFVGFLIVMAAFLPGILVLNVFVEAMVLRGEWLLGGAITAFIYIGLLYLFNVARFRALRYQLSRTYWHGIRGGSADPGWRYGLSAMWRYGVGIAAMGLLLPWSMASLWNARWNRMSFGSHPFTADALFEPLMKRWMLVYFLPLGVFLVLTIAGGLVAGTAALEGSPESAVLGLLMLMIPAFVLTYVLFLILGLAYYALLYRICAGATSVAGIDFHFNARTWDWVKLILGNIGLVIVTLGVGIMFLSYRNYSFLVRHMEAYGLIDLDLLSQSAMQAPGDAEGLADAFDFGSF</sequence>
<keyword evidence="3" id="KW-1185">Reference proteome</keyword>
<feature type="transmembrane region" description="Helical" evidence="1">
    <location>
        <begin position="246"/>
        <end position="275"/>
    </location>
</feature>